<dbReference type="Proteomes" id="UP000380867">
    <property type="component" value="Unassembled WGS sequence"/>
</dbReference>
<dbReference type="AlphaFoldDB" id="A0A5M4FF85"/>
<gene>
    <name evidence="3" type="ORF">ESP70_011090</name>
</gene>
<proteinExistence type="predicted"/>
<evidence type="ECO:0000256" key="1">
    <source>
        <dbReference type="SAM" id="MobiDB-lite"/>
    </source>
</evidence>
<keyword evidence="2" id="KW-1133">Transmembrane helix</keyword>
<comment type="caution">
    <text evidence="3">The sequence shown here is derived from an EMBL/GenBank/DDBJ whole genome shotgun (WGS) entry which is preliminary data.</text>
</comment>
<feature type="compositionally biased region" description="Basic residues" evidence="1">
    <location>
        <begin position="1"/>
        <end position="15"/>
    </location>
</feature>
<keyword evidence="2" id="KW-0472">Membrane</keyword>
<evidence type="ECO:0000256" key="2">
    <source>
        <dbReference type="SAM" id="Phobius"/>
    </source>
</evidence>
<keyword evidence="2" id="KW-0812">Transmembrane</keyword>
<organism evidence="3 4">
    <name type="scientific">Aeromicrobium ginsengisoli</name>
    <dbReference type="NCBI Taxonomy" id="363867"/>
    <lineage>
        <taxon>Bacteria</taxon>
        <taxon>Bacillati</taxon>
        <taxon>Actinomycetota</taxon>
        <taxon>Actinomycetes</taxon>
        <taxon>Propionibacteriales</taxon>
        <taxon>Nocardioidaceae</taxon>
        <taxon>Aeromicrobium</taxon>
    </lineage>
</organism>
<reference evidence="3" key="1">
    <citation type="submission" date="2019-09" db="EMBL/GenBank/DDBJ databases">
        <authorList>
            <person name="Li J."/>
        </authorList>
    </citation>
    <scope>NUCLEOTIDE SEQUENCE [LARGE SCALE GENOMIC DNA]</scope>
    <source>
        <strain evidence="3">JCM 14732</strain>
    </source>
</reference>
<keyword evidence="4" id="KW-1185">Reference proteome</keyword>
<feature type="transmembrane region" description="Helical" evidence="2">
    <location>
        <begin position="45"/>
        <end position="69"/>
    </location>
</feature>
<dbReference type="OrthoDB" id="4793422at2"/>
<sequence>MRARRVPSSRRRSPRVTRTPSCVPRRSCASSTRRPDKRREIVMPLWMWFVDSLVFVFALLVLLIVGLLVRRRFLARSGGTFEMSVNRSPEAQAKGWMLGLAVYKDTELEWFRTFSLSPRPTFRFTRGDVHLEGRREPVGHEVHAIHAGHLIVATENAAGVRQFAMSGNALTGLLSWLESSPPGQRVNNVL</sequence>
<feature type="region of interest" description="Disordered" evidence="1">
    <location>
        <begin position="1"/>
        <end position="33"/>
    </location>
</feature>
<dbReference type="EMBL" id="SDPQ02000002">
    <property type="protein sequence ID" value="KAA1397879.1"/>
    <property type="molecule type" value="Genomic_DNA"/>
</dbReference>
<protein>
    <submittedName>
        <fullName evidence="3">DUF2550 family protein</fullName>
    </submittedName>
</protein>
<accession>A0A5M4FF85</accession>
<evidence type="ECO:0000313" key="4">
    <source>
        <dbReference type="Proteomes" id="UP000380867"/>
    </source>
</evidence>
<dbReference type="Pfam" id="PF10739">
    <property type="entry name" value="DUF2550"/>
    <property type="match status" value="1"/>
</dbReference>
<name>A0A5M4FF85_9ACTN</name>
<evidence type="ECO:0000313" key="3">
    <source>
        <dbReference type="EMBL" id="KAA1397879.1"/>
    </source>
</evidence>
<dbReference type="InterPro" id="IPR019675">
    <property type="entry name" value="DUF2550"/>
</dbReference>